<sequence length="358" mass="39027">MQRIQFTIGDHALEPMQPVGGAHPAPGEEPFGVEVSLQIYADDLGLSLSTVRSYRFAAHRWPEGQRRHGVSPSPRGLTVLGLPLLRRLPKRAVYPQVRARVARVPSGRHACLYRAGERPRRNGTIGQGPRGGIPVFCLTGSVGSEEGQALTVPENAARKRRARELAQRTGVPYTAALRLINAGRVPPEVRLQELQRAYARFGRPVGIITGPSLPGPRLMGAEGFGERLSQVWLGYGQLPFDAFMVTSRPLPGSEPDTGLLVGGLHSYIAQHERYSGNLNPNDLLHNRDHDLVERALDAAQAAPREEAEARFNDGMRPCVRVRVGEFEALEIPYEDGSIVYCGPVHLSETVKFGLAGAG</sequence>
<dbReference type="EMBL" id="CP108140">
    <property type="protein sequence ID" value="WTP84027.1"/>
    <property type="molecule type" value="Genomic_DNA"/>
</dbReference>
<name>A0AAU1HN78_9ACTN</name>
<dbReference type="AlphaFoldDB" id="A0AAU1HN78"/>
<accession>A0AAU1HN78</accession>
<evidence type="ECO:0000313" key="1">
    <source>
        <dbReference type="EMBL" id="WTP84027.1"/>
    </source>
</evidence>
<reference evidence="1" key="1">
    <citation type="submission" date="2022-10" db="EMBL/GenBank/DDBJ databases">
        <title>The complete genomes of actinobacterial strains from the NBC collection.</title>
        <authorList>
            <person name="Joergensen T.S."/>
            <person name="Alvarez Arevalo M."/>
            <person name="Sterndorff E.B."/>
            <person name="Faurdal D."/>
            <person name="Vuksanovic O."/>
            <person name="Mourched A.-S."/>
            <person name="Charusanti P."/>
            <person name="Shaw S."/>
            <person name="Blin K."/>
            <person name="Weber T."/>
        </authorList>
    </citation>
    <scope>NUCLEOTIDE SEQUENCE</scope>
    <source>
        <strain evidence="1">NBC 00180</strain>
    </source>
</reference>
<organism evidence="1">
    <name type="scientific">Streptomyces sp. NBC_00180</name>
    <dbReference type="NCBI Taxonomy" id="2903632"/>
    <lineage>
        <taxon>Bacteria</taxon>
        <taxon>Bacillati</taxon>
        <taxon>Actinomycetota</taxon>
        <taxon>Actinomycetes</taxon>
        <taxon>Kitasatosporales</taxon>
        <taxon>Streptomycetaceae</taxon>
        <taxon>Streptomyces</taxon>
    </lineage>
</organism>
<gene>
    <name evidence="1" type="ORF">OG477_00920</name>
    <name evidence="2" type="ORF">OG477_44420</name>
</gene>
<evidence type="ECO:0000313" key="2">
    <source>
        <dbReference type="EMBL" id="WTP91811.1"/>
    </source>
</evidence>
<protein>
    <recommendedName>
        <fullName evidence="3">Transcriptional regulator</fullName>
    </recommendedName>
</protein>
<evidence type="ECO:0008006" key="3">
    <source>
        <dbReference type="Google" id="ProtNLM"/>
    </source>
</evidence>
<dbReference type="EMBL" id="CP108140">
    <property type="protein sequence ID" value="WTP91811.1"/>
    <property type="molecule type" value="Genomic_DNA"/>
</dbReference>
<proteinExistence type="predicted"/>